<sequence>MALKSLVYDNNPFEISYEILYPTNKKDLIILHGWGSNKNLMKQAFGNYFLDFRHIYIDLPGFGASSQPNIALRTQDYANIIEIFLNKLKASKHLLIGHSFGGKIGVLLLPQELILLSSAGIVLEKSLKVKSKIFLTKMLNQFAPFLSQKFRTLLRSKDVQNMPETMYKTFKNVVDEDFSTLFANFPNKTHIFWGKEDITTPLICGETIASLVQTSYFHILKGDHFFFSNQGEEIFKLYYKNSTLKEINANI</sequence>
<dbReference type="SUPFAM" id="SSF53474">
    <property type="entry name" value="alpha/beta-Hydrolases"/>
    <property type="match status" value="1"/>
</dbReference>
<dbReference type="Gene3D" id="3.40.50.1820">
    <property type="entry name" value="alpha/beta hydrolase"/>
    <property type="match status" value="1"/>
</dbReference>
<gene>
    <name evidence="3" type="ORF">B6S12_02240</name>
</gene>
<evidence type="ECO:0000256" key="1">
    <source>
        <dbReference type="ARBA" id="ARBA00022801"/>
    </source>
</evidence>
<proteinExistence type="predicted"/>
<evidence type="ECO:0000259" key="2">
    <source>
        <dbReference type="Pfam" id="PF00561"/>
    </source>
</evidence>
<dbReference type="Proteomes" id="UP000249746">
    <property type="component" value="Unassembled WGS sequence"/>
</dbReference>
<protein>
    <submittedName>
        <fullName evidence="3">2-hydroxy-6-oxohepta-2,4-dienoate hydrolase</fullName>
    </submittedName>
</protein>
<dbReference type="EMBL" id="NBIU01000004">
    <property type="protein sequence ID" value="PZT48682.1"/>
    <property type="molecule type" value="Genomic_DNA"/>
</dbReference>
<dbReference type="InterPro" id="IPR029058">
    <property type="entry name" value="AB_hydrolase_fold"/>
</dbReference>
<evidence type="ECO:0000313" key="3">
    <source>
        <dbReference type="EMBL" id="PZT48682.1"/>
    </source>
</evidence>
<dbReference type="AlphaFoldDB" id="A0A2W6MWG1"/>
<dbReference type="RefSeq" id="WP_111229202.1">
    <property type="nucleotide sequence ID" value="NZ_NBIU01000004.1"/>
</dbReference>
<name>A0A2W6MWG1_9HELI</name>
<dbReference type="GO" id="GO:0016787">
    <property type="term" value="F:hydrolase activity"/>
    <property type="evidence" value="ECO:0007669"/>
    <property type="project" value="UniProtKB-KW"/>
</dbReference>
<reference evidence="3 4" key="1">
    <citation type="submission" date="2017-03" db="EMBL/GenBank/DDBJ databases">
        <title>Genomic and clinical evidence uncovers the enterohepatic species Helicobacter valdiviensis as a potential human intestinal pathogen.</title>
        <authorList>
            <person name="Fresia P."/>
            <person name="Jara R."/>
            <person name="Sierra R."/>
            <person name="Ferres I."/>
            <person name="Greif G."/>
            <person name="Iraola G."/>
            <person name="Collado L."/>
        </authorList>
    </citation>
    <scope>NUCLEOTIDE SEQUENCE [LARGE SCALE GENOMIC DNA]</scope>
    <source>
        <strain evidence="3 4">WBE14</strain>
    </source>
</reference>
<feature type="domain" description="AB hydrolase-1" evidence="2">
    <location>
        <begin position="28"/>
        <end position="170"/>
    </location>
</feature>
<accession>A0A2W6MWG1</accession>
<organism evidence="3 4">
    <name type="scientific">Helicobacter valdiviensis</name>
    <dbReference type="NCBI Taxonomy" id="1458358"/>
    <lineage>
        <taxon>Bacteria</taxon>
        <taxon>Pseudomonadati</taxon>
        <taxon>Campylobacterota</taxon>
        <taxon>Epsilonproteobacteria</taxon>
        <taxon>Campylobacterales</taxon>
        <taxon>Helicobacteraceae</taxon>
        <taxon>Helicobacter</taxon>
    </lineage>
</organism>
<keyword evidence="1 3" id="KW-0378">Hydrolase</keyword>
<comment type="caution">
    <text evidence="3">The sequence shown here is derived from an EMBL/GenBank/DDBJ whole genome shotgun (WGS) entry which is preliminary data.</text>
</comment>
<dbReference type="PANTHER" id="PTHR43798">
    <property type="entry name" value="MONOACYLGLYCEROL LIPASE"/>
    <property type="match status" value="1"/>
</dbReference>
<dbReference type="InterPro" id="IPR050266">
    <property type="entry name" value="AB_hydrolase_sf"/>
</dbReference>
<dbReference type="OrthoDB" id="9808398at2"/>
<dbReference type="PANTHER" id="PTHR43798:SF31">
    <property type="entry name" value="AB HYDROLASE SUPERFAMILY PROTEIN YCLE"/>
    <property type="match status" value="1"/>
</dbReference>
<dbReference type="GO" id="GO:0016020">
    <property type="term" value="C:membrane"/>
    <property type="evidence" value="ECO:0007669"/>
    <property type="project" value="TreeGrafter"/>
</dbReference>
<keyword evidence="4" id="KW-1185">Reference proteome</keyword>
<evidence type="ECO:0000313" key="4">
    <source>
        <dbReference type="Proteomes" id="UP000249746"/>
    </source>
</evidence>
<dbReference type="PRINTS" id="PR00111">
    <property type="entry name" value="ABHYDROLASE"/>
</dbReference>
<dbReference type="InterPro" id="IPR000073">
    <property type="entry name" value="AB_hydrolase_1"/>
</dbReference>
<dbReference type="Pfam" id="PF00561">
    <property type="entry name" value="Abhydrolase_1"/>
    <property type="match status" value="1"/>
</dbReference>